<dbReference type="InterPro" id="IPR050838">
    <property type="entry name" value="Ketopantoate_reductase"/>
</dbReference>
<organism evidence="11 12">
    <name type="scientific">Aequoribacter fuscus</name>
    <dbReference type="NCBI Taxonomy" id="2518989"/>
    <lineage>
        <taxon>Bacteria</taxon>
        <taxon>Pseudomonadati</taxon>
        <taxon>Pseudomonadota</taxon>
        <taxon>Gammaproteobacteria</taxon>
        <taxon>Cellvibrionales</taxon>
        <taxon>Halieaceae</taxon>
        <taxon>Aequoribacter</taxon>
    </lineage>
</organism>
<dbReference type="InterPro" id="IPR013752">
    <property type="entry name" value="KPA_reductase"/>
</dbReference>
<gene>
    <name evidence="11" type="ORF">IMCC3088_1408</name>
</gene>
<dbReference type="Pfam" id="PF08546">
    <property type="entry name" value="ApbA_C"/>
    <property type="match status" value="1"/>
</dbReference>
<dbReference type="SUPFAM" id="SSF51735">
    <property type="entry name" value="NAD(P)-binding Rossmann-fold domains"/>
    <property type="match status" value="1"/>
</dbReference>
<evidence type="ECO:0000256" key="3">
    <source>
        <dbReference type="ARBA" id="ARBA00013014"/>
    </source>
</evidence>
<evidence type="ECO:0000256" key="5">
    <source>
        <dbReference type="ARBA" id="ARBA00022655"/>
    </source>
</evidence>
<keyword evidence="12" id="KW-1185">Reference proteome</keyword>
<dbReference type="EMBL" id="AEIG01000034">
    <property type="protein sequence ID" value="EGG29771.1"/>
    <property type="molecule type" value="Genomic_DNA"/>
</dbReference>
<evidence type="ECO:0000313" key="12">
    <source>
        <dbReference type="Proteomes" id="UP000005615"/>
    </source>
</evidence>
<dbReference type="Proteomes" id="UP000005615">
    <property type="component" value="Unassembled WGS sequence"/>
</dbReference>
<dbReference type="Gene3D" id="3.40.50.720">
    <property type="entry name" value="NAD(P)-binding Rossmann-like Domain"/>
    <property type="match status" value="1"/>
</dbReference>
<protein>
    <recommendedName>
        <fullName evidence="4 10">2-dehydropantoate 2-reductase</fullName>
        <ecNumber evidence="3 10">1.1.1.169</ecNumber>
    </recommendedName>
    <alternativeName>
        <fullName evidence="8 10">Ketopantoate reductase</fullName>
    </alternativeName>
</protein>
<comment type="similarity">
    <text evidence="2 10">Belongs to the ketopantoate reductase family.</text>
</comment>
<dbReference type="PANTHER" id="PTHR43765">
    <property type="entry name" value="2-DEHYDROPANTOATE 2-REDUCTASE-RELATED"/>
    <property type="match status" value="1"/>
</dbReference>
<dbReference type="OrthoDB" id="6530772at2"/>
<reference evidence="11 12" key="1">
    <citation type="journal article" date="2011" name="J. Bacteriol.">
        <title>Genome sequence of strain IMCC3088, a proteorhodopsin-containing marine bacterium belonging to the OM60/NOR5 clade.</title>
        <authorList>
            <person name="Jang Y."/>
            <person name="Oh H.M."/>
            <person name="Kang I."/>
            <person name="Lee K."/>
            <person name="Yang S.J."/>
            <person name="Cho J.C."/>
        </authorList>
    </citation>
    <scope>NUCLEOTIDE SEQUENCE [LARGE SCALE GENOMIC DNA]</scope>
    <source>
        <strain evidence="11 12">IMCC3088</strain>
    </source>
</reference>
<comment type="function">
    <text evidence="10">Catalyzes the NADPH-dependent reduction of ketopantoate into pantoic acid.</text>
</comment>
<dbReference type="Pfam" id="PF02558">
    <property type="entry name" value="ApbA"/>
    <property type="match status" value="1"/>
</dbReference>
<dbReference type="InterPro" id="IPR003710">
    <property type="entry name" value="ApbA"/>
</dbReference>
<dbReference type="STRING" id="2518989.IMCC3088_1408"/>
<dbReference type="NCBIfam" id="TIGR00745">
    <property type="entry name" value="apbA_panE"/>
    <property type="match status" value="1"/>
</dbReference>
<evidence type="ECO:0000256" key="7">
    <source>
        <dbReference type="ARBA" id="ARBA00023002"/>
    </source>
</evidence>
<evidence type="ECO:0000256" key="6">
    <source>
        <dbReference type="ARBA" id="ARBA00022857"/>
    </source>
</evidence>
<dbReference type="RefSeq" id="WP_009575703.1">
    <property type="nucleotide sequence ID" value="NZ_AEIG01000034.1"/>
</dbReference>
<sequence>MSNPPWHILGFGVIGQLLHAGFSRSGQQCLVVSKPNQPLPAHHTVQYQNHTETFDIEVFVPGDRLIERLVVCTKSYDVTQAITAVKQALSPTAQIVIMVNGLVDSHEIAELTTGSVYWALTTEGGYRNEAHHTVHGGSGVTRLGSGSEPDWLREWQEAVPNSHWHTDIDPYRWEKLSVNAVINPLTALHQCRNGELENSELKACTQTSIDEARAVLEALGFTLQAQGFHNTCWEVIRKTGANRSSMLQDITLKRRTEISTILPPLLAVAAKHHVATPQLKNTLTAFQQRFPELC</sequence>
<evidence type="ECO:0000256" key="8">
    <source>
        <dbReference type="ARBA" id="ARBA00032024"/>
    </source>
</evidence>
<evidence type="ECO:0000256" key="1">
    <source>
        <dbReference type="ARBA" id="ARBA00004994"/>
    </source>
</evidence>
<dbReference type="EC" id="1.1.1.169" evidence="3 10"/>
<dbReference type="GO" id="GO:0008677">
    <property type="term" value="F:2-dehydropantoate 2-reductase activity"/>
    <property type="evidence" value="ECO:0007669"/>
    <property type="project" value="UniProtKB-EC"/>
</dbReference>
<dbReference type="eggNOG" id="COG1893">
    <property type="taxonomic scope" value="Bacteria"/>
</dbReference>
<evidence type="ECO:0000313" key="11">
    <source>
        <dbReference type="EMBL" id="EGG29771.1"/>
    </source>
</evidence>
<evidence type="ECO:0000256" key="4">
    <source>
        <dbReference type="ARBA" id="ARBA00019465"/>
    </source>
</evidence>
<dbReference type="SUPFAM" id="SSF48179">
    <property type="entry name" value="6-phosphogluconate dehydrogenase C-terminal domain-like"/>
    <property type="match status" value="1"/>
</dbReference>
<keyword evidence="5 10" id="KW-0566">Pantothenate biosynthesis</keyword>
<comment type="pathway">
    <text evidence="1 10">Cofactor biosynthesis; (R)-pantothenate biosynthesis; (R)-pantoate from 3-methyl-2-oxobutanoate: step 2/2.</text>
</comment>
<comment type="catalytic activity">
    <reaction evidence="9 10">
        <text>(R)-pantoate + NADP(+) = 2-dehydropantoate + NADPH + H(+)</text>
        <dbReference type="Rhea" id="RHEA:16233"/>
        <dbReference type="ChEBI" id="CHEBI:11561"/>
        <dbReference type="ChEBI" id="CHEBI:15378"/>
        <dbReference type="ChEBI" id="CHEBI:15980"/>
        <dbReference type="ChEBI" id="CHEBI:57783"/>
        <dbReference type="ChEBI" id="CHEBI:58349"/>
        <dbReference type="EC" id="1.1.1.169"/>
    </reaction>
</comment>
<evidence type="ECO:0000256" key="10">
    <source>
        <dbReference type="RuleBase" id="RU362068"/>
    </source>
</evidence>
<keyword evidence="6 10" id="KW-0521">NADP</keyword>
<keyword evidence="7 10" id="KW-0560">Oxidoreductase</keyword>
<proteinExistence type="inferred from homology"/>
<dbReference type="InterPro" id="IPR008927">
    <property type="entry name" value="6-PGluconate_DH-like_C_sf"/>
</dbReference>
<dbReference type="Gene3D" id="1.10.1040.10">
    <property type="entry name" value="N-(1-d-carboxylethyl)-l-norvaline Dehydrogenase, domain 2"/>
    <property type="match status" value="1"/>
</dbReference>
<evidence type="ECO:0000256" key="2">
    <source>
        <dbReference type="ARBA" id="ARBA00007870"/>
    </source>
</evidence>
<name>F3L1R8_9GAMM</name>
<dbReference type="AlphaFoldDB" id="F3L1R8"/>
<dbReference type="GO" id="GO:0005737">
    <property type="term" value="C:cytoplasm"/>
    <property type="evidence" value="ECO:0007669"/>
    <property type="project" value="TreeGrafter"/>
</dbReference>
<accession>F3L1R8</accession>
<dbReference type="GO" id="GO:0015940">
    <property type="term" value="P:pantothenate biosynthetic process"/>
    <property type="evidence" value="ECO:0007669"/>
    <property type="project" value="UniProtKB-UniPathway"/>
</dbReference>
<evidence type="ECO:0000256" key="9">
    <source>
        <dbReference type="ARBA" id="ARBA00048793"/>
    </source>
</evidence>
<comment type="caution">
    <text evidence="11">The sequence shown here is derived from an EMBL/GenBank/DDBJ whole genome shotgun (WGS) entry which is preliminary data.</text>
</comment>
<dbReference type="PANTHER" id="PTHR43765:SF2">
    <property type="entry name" value="2-DEHYDROPANTOATE 2-REDUCTASE"/>
    <property type="match status" value="1"/>
</dbReference>
<dbReference type="InterPro" id="IPR013328">
    <property type="entry name" value="6PGD_dom2"/>
</dbReference>
<dbReference type="InterPro" id="IPR036291">
    <property type="entry name" value="NAD(P)-bd_dom_sf"/>
</dbReference>
<dbReference type="GO" id="GO:0050661">
    <property type="term" value="F:NADP binding"/>
    <property type="evidence" value="ECO:0007669"/>
    <property type="project" value="TreeGrafter"/>
</dbReference>
<dbReference type="InterPro" id="IPR013332">
    <property type="entry name" value="KPR_N"/>
</dbReference>
<dbReference type="UniPathway" id="UPA00028">
    <property type="reaction ID" value="UER00004"/>
</dbReference>